<dbReference type="AlphaFoldDB" id="A0AAP0X8M6"/>
<name>A0AAP0X8M6_LIQFO</name>
<evidence type="ECO:0000313" key="2">
    <source>
        <dbReference type="EMBL" id="KAK9290798.1"/>
    </source>
</evidence>
<evidence type="ECO:0000313" key="3">
    <source>
        <dbReference type="Proteomes" id="UP001415857"/>
    </source>
</evidence>
<gene>
    <name evidence="2" type="ORF">L1049_008976</name>
</gene>
<keyword evidence="3" id="KW-1185">Reference proteome</keyword>
<organism evidence="2 3">
    <name type="scientific">Liquidambar formosana</name>
    <name type="common">Formosan gum</name>
    <dbReference type="NCBI Taxonomy" id="63359"/>
    <lineage>
        <taxon>Eukaryota</taxon>
        <taxon>Viridiplantae</taxon>
        <taxon>Streptophyta</taxon>
        <taxon>Embryophyta</taxon>
        <taxon>Tracheophyta</taxon>
        <taxon>Spermatophyta</taxon>
        <taxon>Magnoliopsida</taxon>
        <taxon>eudicotyledons</taxon>
        <taxon>Gunneridae</taxon>
        <taxon>Pentapetalae</taxon>
        <taxon>Saxifragales</taxon>
        <taxon>Altingiaceae</taxon>
        <taxon>Liquidambar</taxon>
    </lineage>
</organism>
<proteinExistence type="predicted"/>
<dbReference type="PANTHER" id="PTHR38223">
    <property type="match status" value="1"/>
</dbReference>
<sequence>MAGLQYYFFPTDFLYPRPQSVNGNSSNKPVLPIQTQKRDGSDKVLQAQSSSPLVKAPIKEGNQAGSQEGCALCLGGFNTSGFPRTSLAGLFASRKPFIGLPVEFKFKLW</sequence>
<accession>A0AAP0X8M6</accession>
<reference evidence="2 3" key="1">
    <citation type="journal article" date="2024" name="Plant J.">
        <title>Genome sequences and population genomics reveal climatic adaptation and genomic divergence between two closely related sweetgum species.</title>
        <authorList>
            <person name="Xu W.Q."/>
            <person name="Ren C.Q."/>
            <person name="Zhang X.Y."/>
            <person name="Comes H.P."/>
            <person name="Liu X.H."/>
            <person name="Li Y.G."/>
            <person name="Kettle C.J."/>
            <person name="Jalonen R."/>
            <person name="Gaisberger H."/>
            <person name="Ma Y.Z."/>
            <person name="Qiu Y.X."/>
        </authorList>
    </citation>
    <scope>NUCLEOTIDE SEQUENCE [LARGE SCALE GENOMIC DNA]</scope>
    <source>
        <strain evidence="2">Hangzhou</strain>
    </source>
</reference>
<comment type="caution">
    <text evidence="2">The sequence shown here is derived from an EMBL/GenBank/DDBJ whole genome shotgun (WGS) entry which is preliminary data.</text>
</comment>
<evidence type="ECO:0000256" key="1">
    <source>
        <dbReference type="SAM" id="MobiDB-lite"/>
    </source>
</evidence>
<protein>
    <submittedName>
        <fullName evidence="2">Uncharacterized protein</fullName>
    </submittedName>
</protein>
<dbReference type="EMBL" id="JBBPBK010000002">
    <property type="protein sequence ID" value="KAK9290798.1"/>
    <property type="molecule type" value="Genomic_DNA"/>
</dbReference>
<feature type="region of interest" description="Disordered" evidence="1">
    <location>
        <begin position="19"/>
        <end position="52"/>
    </location>
</feature>
<feature type="compositionally biased region" description="Polar residues" evidence="1">
    <location>
        <begin position="19"/>
        <end position="28"/>
    </location>
</feature>
<dbReference type="Proteomes" id="UP001415857">
    <property type="component" value="Unassembled WGS sequence"/>
</dbReference>
<dbReference type="PANTHER" id="PTHR38223:SF4">
    <property type="match status" value="1"/>
</dbReference>